<sequence>MNISHISNEIEQVLLSAERPEVKLIQMYQCSSEDQRFVFISALIGKVIAQDRMLRHKKDPTAA</sequence>
<accession>A0A2X5NQH1</accession>
<dbReference type="RefSeq" id="WP_029989416.1">
    <property type="nucleotide sequence ID" value="NZ_LS483499.1"/>
</dbReference>
<evidence type="ECO:0000313" key="1">
    <source>
        <dbReference type="EMBL" id="SQK75761.1"/>
    </source>
</evidence>
<gene>
    <name evidence="1" type="ORF">NCTC11468_02612</name>
</gene>
<dbReference type="EMBL" id="LS483499">
    <property type="protein sequence ID" value="SQK75761.1"/>
    <property type="molecule type" value="Genomic_DNA"/>
</dbReference>
<protein>
    <submittedName>
        <fullName evidence="1">Uncharacterized protein</fullName>
    </submittedName>
</protein>
<dbReference type="Proteomes" id="UP000248758">
    <property type="component" value="Chromosome 1"/>
</dbReference>
<organism evidence="1 2">
    <name type="scientific">Tatumella ptyseos</name>
    <dbReference type="NCBI Taxonomy" id="82987"/>
    <lineage>
        <taxon>Bacteria</taxon>
        <taxon>Pseudomonadati</taxon>
        <taxon>Pseudomonadota</taxon>
        <taxon>Gammaproteobacteria</taxon>
        <taxon>Enterobacterales</taxon>
        <taxon>Erwiniaceae</taxon>
        <taxon>Tatumella</taxon>
    </lineage>
</organism>
<proteinExistence type="predicted"/>
<reference evidence="1 2" key="1">
    <citation type="submission" date="2018-06" db="EMBL/GenBank/DDBJ databases">
        <authorList>
            <consortium name="Pathogen Informatics"/>
            <person name="Doyle S."/>
        </authorList>
    </citation>
    <scope>NUCLEOTIDE SEQUENCE [LARGE SCALE GENOMIC DNA]</scope>
    <source>
        <strain evidence="1 2">NCTC11468</strain>
    </source>
</reference>
<dbReference type="AlphaFoldDB" id="A0A2X5NQH1"/>
<dbReference type="KEGG" id="tpty:NCTC11468_02612"/>
<name>A0A2X5NQH1_9GAMM</name>
<evidence type="ECO:0000313" key="2">
    <source>
        <dbReference type="Proteomes" id="UP000248758"/>
    </source>
</evidence>